<dbReference type="Gene3D" id="1.10.530.10">
    <property type="match status" value="1"/>
</dbReference>
<keyword evidence="2" id="KW-0378">Hydrolase</keyword>
<dbReference type="Pfam" id="PF01832">
    <property type="entry name" value="Glucosaminidase"/>
    <property type="match status" value="1"/>
</dbReference>
<keyword evidence="3" id="KW-0472">Membrane</keyword>
<dbReference type="SMART" id="SM00047">
    <property type="entry name" value="LYZ2"/>
    <property type="match status" value="1"/>
</dbReference>
<comment type="caution">
    <text evidence="5">The sequence shown here is derived from an EMBL/GenBank/DDBJ whole genome shotgun (WGS) entry which is preliminary data.</text>
</comment>
<dbReference type="Proteomes" id="UP000051749">
    <property type="component" value="Unassembled WGS sequence"/>
</dbReference>
<evidence type="ECO:0000256" key="1">
    <source>
        <dbReference type="ARBA" id="ARBA00010266"/>
    </source>
</evidence>
<evidence type="ECO:0000313" key="5">
    <source>
        <dbReference type="EMBL" id="KRN81888.1"/>
    </source>
</evidence>
<dbReference type="GO" id="GO:0004040">
    <property type="term" value="F:amidase activity"/>
    <property type="evidence" value="ECO:0007669"/>
    <property type="project" value="InterPro"/>
</dbReference>
<dbReference type="AlphaFoldDB" id="A0A0R2JXB0"/>
<dbReference type="PATRIC" id="fig|319653.3.peg.731"/>
<gene>
    <name evidence="5" type="ORF">IV87_GL000720</name>
</gene>
<evidence type="ECO:0000256" key="3">
    <source>
        <dbReference type="SAM" id="Phobius"/>
    </source>
</evidence>
<dbReference type="InterPro" id="IPR051056">
    <property type="entry name" value="Glycosyl_Hydrolase_73"/>
</dbReference>
<dbReference type="InterPro" id="IPR002901">
    <property type="entry name" value="MGlyc_endo_b_GlcNAc-like_dom"/>
</dbReference>
<organism evidence="5 6">
    <name type="scientific">Pediococcus ethanolidurans</name>
    <dbReference type="NCBI Taxonomy" id="319653"/>
    <lineage>
        <taxon>Bacteria</taxon>
        <taxon>Bacillati</taxon>
        <taxon>Bacillota</taxon>
        <taxon>Bacilli</taxon>
        <taxon>Lactobacillales</taxon>
        <taxon>Lactobacillaceae</taxon>
        <taxon>Pediococcus</taxon>
    </lineage>
</organism>
<dbReference type="PANTHER" id="PTHR33308">
    <property type="entry name" value="PEPTIDOGLYCAN HYDROLASE FLGJ"/>
    <property type="match status" value="1"/>
</dbReference>
<dbReference type="STRING" id="319653.SAMN04487973_11139"/>
<keyword evidence="3" id="KW-0812">Transmembrane</keyword>
<proteinExistence type="inferred from homology"/>
<comment type="similarity">
    <text evidence="1">Belongs to the glycosyl hydrolase 73 family.</text>
</comment>
<dbReference type="PRINTS" id="PR01002">
    <property type="entry name" value="FLGFLGJ"/>
</dbReference>
<evidence type="ECO:0000256" key="2">
    <source>
        <dbReference type="ARBA" id="ARBA00022801"/>
    </source>
</evidence>
<name>A0A0R2JXB0_9LACO</name>
<sequence>MNLAKRKKRRKNNFLFKRGKLQLSGVISLVLVFGLLVVLFVQLVPKISFTNSTPATNLNTQNHQKFIKTIAPYAQTMHTKYGVLPSITIAQAILESDWGTSQLSRDYNNYFGIKGTIYQTTKEMKTQEFVNGKWITVTARFRVYNSWKDSVKDHTLLFVNGTNWNKNQYQSVRTATDYKTAAKALYTAGYATDPGYPAKLINLIQTYDLEKYDPQ</sequence>
<reference evidence="5 6" key="1">
    <citation type="journal article" date="2015" name="Genome Announc.">
        <title>Expanding the biotechnology potential of lactobacilli through comparative genomics of 213 strains and associated genera.</title>
        <authorList>
            <person name="Sun Z."/>
            <person name="Harris H.M."/>
            <person name="McCann A."/>
            <person name="Guo C."/>
            <person name="Argimon S."/>
            <person name="Zhang W."/>
            <person name="Yang X."/>
            <person name="Jeffery I.B."/>
            <person name="Cooney J.C."/>
            <person name="Kagawa T.F."/>
            <person name="Liu W."/>
            <person name="Song Y."/>
            <person name="Salvetti E."/>
            <person name="Wrobel A."/>
            <person name="Rasinkangas P."/>
            <person name="Parkhill J."/>
            <person name="Rea M.C."/>
            <person name="O'Sullivan O."/>
            <person name="Ritari J."/>
            <person name="Douillard F.P."/>
            <person name="Paul Ross R."/>
            <person name="Yang R."/>
            <person name="Briner A.E."/>
            <person name="Felis G.E."/>
            <person name="de Vos W.M."/>
            <person name="Barrangou R."/>
            <person name="Klaenhammer T.R."/>
            <person name="Caufield P.W."/>
            <person name="Cui Y."/>
            <person name="Zhang H."/>
            <person name="O'Toole P.W."/>
        </authorList>
    </citation>
    <scope>NUCLEOTIDE SEQUENCE [LARGE SCALE GENOMIC DNA]</scope>
    <source>
        <strain evidence="5 6">DSM 22301</strain>
    </source>
</reference>
<feature type="transmembrane region" description="Helical" evidence="3">
    <location>
        <begin position="21"/>
        <end position="44"/>
    </location>
</feature>
<evidence type="ECO:0000259" key="4">
    <source>
        <dbReference type="SMART" id="SM00047"/>
    </source>
</evidence>
<accession>A0A0R2JXB0</accession>
<dbReference type="Gene3D" id="4.10.80.30">
    <property type="entry name" value="DNA polymerase, domain 6"/>
    <property type="match status" value="1"/>
</dbReference>
<dbReference type="OrthoDB" id="977752at2"/>
<evidence type="ECO:0000313" key="6">
    <source>
        <dbReference type="Proteomes" id="UP000051749"/>
    </source>
</evidence>
<dbReference type="PANTHER" id="PTHR33308:SF10">
    <property type="entry name" value="EXO-GLUCOSAMINIDASE LYTG"/>
    <property type="match status" value="1"/>
</dbReference>
<feature type="domain" description="Mannosyl-glycoprotein endo-beta-N-acetylglucosamidase-like" evidence="4">
    <location>
        <begin position="56"/>
        <end position="213"/>
    </location>
</feature>
<dbReference type="EMBL" id="JQBY01000018">
    <property type="protein sequence ID" value="KRN81888.1"/>
    <property type="molecule type" value="Genomic_DNA"/>
</dbReference>
<keyword evidence="3" id="KW-1133">Transmembrane helix</keyword>
<protein>
    <submittedName>
        <fullName evidence="5">N-acetylmuramidase</fullName>
    </submittedName>
</protein>